<evidence type="ECO:0000259" key="2">
    <source>
        <dbReference type="PROSITE" id="PS50263"/>
    </source>
</evidence>
<evidence type="ECO:0000256" key="1">
    <source>
        <dbReference type="ARBA" id="ARBA00022801"/>
    </source>
</evidence>
<dbReference type="InterPro" id="IPR036526">
    <property type="entry name" value="C-N_Hydrolase_sf"/>
</dbReference>
<dbReference type="Pfam" id="PF00795">
    <property type="entry name" value="CN_hydrolase"/>
    <property type="match status" value="1"/>
</dbReference>
<comment type="caution">
    <text evidence="3">The sequence shown here is derived from an EMBL/GenBank/DDBJ whole genome shotgun (WGS) entry which is preliminary data.</text>
</comment>
<dbReference type="CDD" id="cd07197">
    <property type="entry name" value="nitrilase"/>
    <property type="match status" value="1"/>
</dbReference>
<accession>A0A4S8PXS3</accession>
<dbReference type="PANTHER" id="PTHR43674">
    <property type="entry name" value="NITRILASE C965.09-RELATED"/>
    <property type="match status" value="1"/>
</dbReference>
<dbReference type="SUPFAM" id="SSF56317">
    <property type="entry name" value="Carbon-nitrogen hydrolase"/>
    <property type="match status" value="1"/>
</dbReference>
<evidence type="ECO:0000313" key="4">
    <source>
        <dbReference type="Proteomes" id="UP000307378"/>
    </source>
</evidence>
<gene>
    <name evidence="3" type="ORF">FAA86_20485</name>
</gene>
<sequence>MVKAERIKVALAQVLPGADIEGLLAQAAAEAADVIVFPEMFSNGYSRYEATPSGRAAWIEAAEPIDGPFVERFRQAAKRNHIAAVVTLLEQGPEKPFNTALLIDSQGQTVLQQRKRHICFFDNPEDACAAGDRSDVAELVTAHGSATVGMMICMDREFPDVATDLMRAGAEIILVPNSCALVDDPEIGDVRLAGIRATAYQTVTCMAVANYPETKDDGHSVAVDELGKVVGMGTPEAGLVLAEFDLAKVRETQKQEWFRRKR</sequence>
<dbReference type="Proteomes" id="UP000307378">
    <property type="component" value="Unassembled WGS sequence"/>
</dbReference>
<dbReference type="RefSeq" id="WP_136542889.1">
    <property type="nucleotide sequence ID" value="NZ_STGU01000015.1"/>
</dbReference>
<dbReference type="GO" id="GO:0016811">
    <property type="term" value="F:hydrolase activity, acting on carbon-nitrogen (but not peptide) bonds, in linear amides"/>
    <property type="evidence" value="ECO:0007669"/>
    <property type="project" value="TreeGrafter"/>
</dbReference>
<reference evidence="3 4" key="1">
    <citation type="submission" date="2019-04" db="EMBL/GenBank/DDBJ databases">
        <title>genome sequence of strain W3.</title>
        <authorList>
            <person name="Gao J."/>
            <person name="Sun J."/>
        </authorList>
    </citation>
    <scope>NUCLEOTIDE SEQUENCE [LARGE SCALE GENOMIC DNA]</scope>
    <source>
        <strain evidence="3 4">W3</strain>
    </source>
</reference>
<proteinExistence type="predicted"/>
<feature type="domain" description="CN hydrolase" evidence="2">
    <location>
        <begin position="1"/>
        <end position="246"/>
    </location>
</feature>
<dbReference type="AlphaFoldDB" id="A0A4S8PXS3"/>
<dbReference type="InterPro" id="IPR003010">
    <property type="entry name" value="C-N_Hydrolase"/>
</dbReference>
<evidence type="ECO:0000313" key="3">
    <source>
        <dbReference type="EMBL" id="THV32564.1"/>
    </source>
</evidence>
<dbReference type="InterPro" id="IPR050345">
    <property type="entry name" value="Aliph_Amidase/BUP"/>
</dbReference>
<dbReference type="Gene3D" id="3.60.110.10">
    <property type="entry name" value="Carbon-nitrogen hydrolase"/>
    <property type="match status" value="1"/>
</dbReference>
<dbReference type="EMBL" id="STGU01000015">
    <property type="protein sequence ID" value="THV32564.1"/>
    <property type="molecule type" value="Genomic_DNA"/>
</dbReference>
<keyword evidence="1 3" id="KW-0378">Hydrolase</keyword>
<protein>
    <submittedName>
        <fullName evidence="3">Carbon-nitrogen hydrolase family protein</fullName>
    </submittedName>
</protein>
<dbReference type="PROSITE" id="PS50263">
    <property type="entry name" value="CN_HYDROLASE"/>
    <property type="match status" value="1"/>
</dbReference>
<dbReference type="PANTHER" id="PTHR43674:SF14">
    <property type="entry name" value="ALIPHATIC AMIDASE"/>
    <property type="match status" value="1"/>
</dbReference>
<name>A0A4S8PXS3_9HYPH</name>
<organism evidence="3 4">
    <name type="scientific">Rhizobium rosettiformans W3</name>
    <dbReference type="NCBI Taxonomy" id="538378"/>
    <lineage>
        <taxon>Bacteria</taxon>
        <taxon>Pseudomonadati</taxon>
        <taxon>Pseudomonadota</taxon>
        <taxon>Alphaproteobacteria</taxon>
        <taxon>Hyphomicrobiales</taxon>
        <taxon>Rhizobiaceae</taxon>
        <taxon>Rhizobium/Agrobacterium group</taxon>
        <taxon>Rhizobium</taxon>
    </lineage>
</organism>